<gene>
    <name evidence="1" type="ORF">H5410_035181</name>
</gene>
<evidence type="ECO:0000313" key="2">
    <source>
        <dbReference type="Proteomes" id="UP000824120"/>
    </source>
</evidence>
<protein>
    <submittedName>
        <fullName evidence="1">Uncharacterized protein</fullName>
    </submittedName>
</protein>
<dbReference type="Proteomes" id="UP000824120">
    <property type="component" value="Chromosome 7"/>
</dbReference>
<organism evidence="1 2">
    <name type="scientific">Solanum commersonii</name>
    <name type="common">Commerson's wild potato</name>
    <name type="synonym">Commerson's nightshade</name>
    <dbReference type="NCBI Taxonomy" id="4109"/>
    <lineage>
        <taxon>Eukaryota</taxon>
        <taxon>Viridiplantae</taxon>
        <taxon>Streptophyta</taxon>
        <taxon>Embryophyta</taxon>
        <taxon>Tracheophyta</taxon>
        <taxon>Spermatophyta</taxon>
        <taxon>Magnoliopsida</taxon>
        <taxon>eudicotyledons</taxon>
        <taxon>Gunneridae</taxon>
        <taxon>Pentapetalae</taxon>
        <taxon>asterids</taxon>
        <taxon>lamiids</taxon>
        <taxon>Solanales</taxon>
        <taxon>Solanaceae</taxon>
        <taxon>Solanoideae</taxon>
        <taxon>Solaneae</taxon>
        <taxon>Solanum</taxon>
    </lineage>
</organism>
<reference evidence="1 2" key="1">
    <citation type="submission" date="2020-09" db="EMBL/GenBank/DDBJ databases">
        <title>De no assembly of potato wild relative species, Solanum commersonii.</title>
        <authorList>
            <person name="Cho K."/>
        </authorList>
    </citation>
    <scope>NUCLEOTIDE SEQUENCE [LARGE SCALE GENOMIC DNA]</scope>
    <source>
        <strain evidence="1">LZ3.2</strain>
        <tissue evidence="1">Leaf</tissue>
    </source>
</reference>
<proteinExistence type="predicted"/>
<accession>A0A9J5Y172</accession>
<comment type="caution">
    <text evidence="1">The sequence shown here is derived from an EMBL/GenBank/DDBJ whole genome shotgun (WGS) entry which is preliminary data.</text>
</comment>
<dbReference type="AlphaFoldDB" id="A0A9J5Y172"/>
<keyword evidence="2" id="KW-1185">Reference proteome</keyword>
<evidence type="ECO:0000313" key="1">
    <source>
        <dbReference type="EMBL" id="KAG5593949.1"/>
    </source>
</evidence>
<dbReference type="EMBL" id="JACXVP010000007">
    <property type="protein sequence ID" value="KAG5593949.1"/>
    <property type="molecule type" value="Genomic_DNA"/>
</dbReference>
<name>A0A9J5Y172_SOLCO</name>
<sequence>MKSGLETLGHLDLTIDHLNSYSQGRGHAGPKACTVHSLLTLSSLTLSYSLLSVSRCNGISQSSFHLGYLQIHFYLLRLPVMLYSQQICNFDEAMEIVP</sequence>